<accession>A0A9D1CVU6</accession>
<proteinExistence type="predicted"/>
<organism evidence="2 3">
    <name type="scientific">Candidatus Scatavimonas merdigallinarum</name>
    <dbReference type="NCBI Taxonomy" id="2840914"/>
    <lineage>
        <taxon>Bacteria</taxon>
        <taxon>Bacillati</taxon>
        <taxon>Bacillota</taxon>
        <taxon>Clostridia</taxon>
        <taxon>Eubacteriales</taxon>
        <taxon>Oscillospiraceae</taxon>
        <taxon>Oscillospiraceae incertae sedis</taxon>
        <taxon>Candidatus Scatavimonas</taxon>
    </lineage>
</organism>
<gene>
    <name evidence="2" type="ORF">IAD32_06020</name>
</gene>
<dbReference type="InterPro" id="IPR007393">
    <property type="entry name" value="YlxR_dom"/>
</dbReference>
<sequence>MRQKKIPLRKCTGCGEMKPKKELIRVVRGPDEKDENGQIVKKGEISLDLTGKKPGRGAYVCGNPECLRLARKAKRFERAFSCQIPEQVYEKMEEELSRI</sequence>
<dbReference type="AlphaFoldDB" id="A0A9D1CVU6"/>
<dbReference type="Proteomes" id="UP000886787">
    <property type="component" value="Unassembled WGS sequence"/>
</dbReference>
<reference evidence="2" key="1">
    <citation type="submission" date="2020-10" db="EMBL/GenBank/DDBJ databases">
        <authorList>
            <person name="Gilroy R."/>
        </authorList>
    </citation>
    <scope>NUCLEOTIDE SEQUENCE</scope>
    <source>
        <strain evidence="2">ChiSjej1B19-3389</strain>
    </source>
</reference>
<comment type="caution">
    <text evidence="2">The sequence shown here is derived from an EMBL/GenBank/DDBJ whole genome shotgun (WGS) entry which is preliminary data.</text>
</comment>
<feature type="domain" description="YlxR" evidence="1">
    <location>
        <begin position="9"/>
        <end position="93"/>
    </location>
</feature>
<dbReference type="InterPro" id="IPR035931">
    <property type="entry name" value="YlxR-like_sf"/>
</dbReference>
<evidence type="ECO:0000313" key="2">
    <source>
        <dbReference type="EMBL" id="HIQ80825.1"/>
    </source>
</evidence>
<dbReference type="PANTHER" id="PTHR34215:SF1">
    <property type="entry name" value="YLXR DOMAIN-CONTAINING PROTEIN"/>
    <property type="match status" value="1"/>
</dbReference>
<dbReference type="Gene3D" id="3.30.1230.10">
    <property type="entry name" value="YlxR-like"/>
    <property type="match status" value="1"/>
</dbReference>
<dbReference type="EMBL" id="DVFW01000028">
    <property type="protein sequence ID" value="HIQ80825.1"/>
    <property type="molecule type" value="Genomic_DNA"/>
</dbReference>
<protein>
    <submittedName>
        <fullName evidence="2">YlxR family protein</fullName>
    </submittedName>
</protein>
<dbReference type="InterPro" id="IPR037465">
    <property type="entry name" value="YlxR"/>
</dbReference>
<evidence type="ECO:0000313" key="3">
    <source>
        <dbReference type="Proteomes" id="UP000886787"/>
    </source>
</evidence>
<dbReference type="CDD" id="cd00279">
    <property type="entry name" value="YlxR"/>
    <property type="match status" value="1"/>
</dbReference>
<name>A0A9D1CVU6_9FIRM</name>
<dbReference type="SUPFAM" id="SSF64376">
    <property type="entry name" value="YlxR-like"/>
    <property type="match status" value="1"/>
</dbReference>
<dbReference type="PANTHER" id="PTHR34215">
    <property type="entry name" value="BLL0784 PROTEIN"/>
    <property type="match status" value="1"/>
</dbReference>
<dbReference type="Pfam" id="PF04296">
    <property type="entry name" value="YlxR"/>
    <property type="match status" value="1"/>
</dbReference>
<evidence type="ECO:0000259" key="1">
    <source>
        <dbReference type="Pfam" id="PF04296"/>
    </source>
</evidence>
<reference evidence="2" key="2">
    <citation type="journal article" date="2021" name="PeerJ">
        <title>Extensive microbial diversity within the chicken gut microbiome revealed by metagenomics and culture.</title>
        <authorList>
            <person name="Gilroy R."/>
            <person name="Ravi A."/>
            <person name="Getino M."/>
            <person name="Pursley I."/>
            <person name="Horton D.L."/>
            <person name="Alikhan N.F."/>
            <person name="Baker D."/>
            <person name="Gharbi K."/>
            <person name="Hall N."/>
            <person name="Watson M."/>
            <person name="Adriaenssens E.M."/>
            <person name="Foster-Nyarko E."/>
            <person name="Jarju S."/>
            <person name="Secka A."/>
            <person name="Antonio M."/>
            <person name="Oren A."/>
            <person name="Chaudhuri R.R."/>
            <person name="La Ragione R."/>
            <person name="Hildebrand F."/>
            <person name="Pallen M.J."/>
        </authorList>
    </citation>
    <scope>NUCLEOTIDE SEQUENCE</scope>
    <source>
        <strain evidence="2">ChiSjej1B19-3389</strain>
    </source>
</reference>
<dbReference type="NCBIfam" id="NF047356">
    <property type="entry name" value="RNA_bind_RnpM"/>
    <property type="match status" value="1"/>
</dbReference>